<dbReference type="Gene3D" id="2.60.120.380">
    <property type="match status" value="1"/>
</dbReference>
<evidence type="ECO:0000313" key="13">
    <source>
        <dbReference type="EMBL" id="MDC0745101.1"/>
    </source>
</evidence>
<comment type="function">
    <text evidence="8">Extracellular zinc metalloprotease.</text>
</comment>
<dbReference type="PANTHER" id="PTHR33794">
    <property type="entry name" value="BACILLOLYSIN"/>
    <property type="match status" value="1"/>
</dbReference>
<dbReference type="InterPro" id="IPR013856">
    <property type="entry name" value="Peptidase_M4_domain"/>
</dbReference>
<dbReference type="Gene3D" id="1.10.390.10">
    <property type="entry name" value="Neutral Protease Domain 2"/>
    <property type="match status" value="1"/>
</dbReference>
<keyword evidence="7 8" id="KW-0482">Metalloprotease</keyword>
<dbReference type="InterPro" id="IPR023612">
    <property type="entry name" value="Peptidase_M4"/>
</dbReference>
<dbReference type="Gene3D" id="3.10.170.10">
    <property type="match status" value="1"/>
</dbReference>
<evidence type="ECO:0000256" key="2">
    <source>
        <dbReference type="ARBA" id="ARBA00022670"/>
    </source>
</evidence>
<dbReference type="PANTHER" id="PTHR33794:SF1">
    <property type="entry name" value="BACILLOLYSIN"/>
    <property type="match status" value="1"/>
</dbReference>
<dbReference type="InterPro" id="IPR011096">
    <property type="entry name" value="FTP_domain"/>
</dbReference>
<dbReference type="CDD" id="cd09597">
    <property type="entry name" value="M4_TLP"/>
    <property type="match status" value="1"/>
</dbReference>
<dbReference type="SUPFAM" id="SSF89260">
    <property type="entry name" value="Collagen-binding domain"/>
    <property type="match status" value="1"/>
</dbReference>
<keyword evidence="14" id="KW-1185">Reference proteome</keyword>
<evidence type="ECO:0000256" key="4">
    <source>
        <dbReference type="ARBA" id="ARBA00022729"/>
    </source>
</evidence>
<sequence length="598" mass="63230">MRHRRLATLAPLTFLLAACAVDGQDVDNQAVSQDVFASRDEQAKKLAGDIGIEKVAERDIARGAGDLKVERVHIDESGEAVTRVAQSIDGIPVFGAQAVVELDTRGGVKDVHDYLERDLRVEPATISEADAIKIAYGAVDGVVSRTRAADKQILARKQLGAVVTHRIQLEATDHDGMPSLPVIFVDARTGEVVNSYDNLQTAKNRKTYTASGSQKTTIPGTLQRSEGQAAVADAVVNAAHDNAGITYDFYFNNFGRDSYNGSGATLTSSVHYSNSYVNAYWDGNQMVYGDGDGTNASALTVLDVVGHELTHAVTEYASGLIYQNESGALNEAFSDIFGASIEAYRDGAVSGNTWKIGEECWTPGTAGDALRYMNDPAIAGDYDYYPTRYTGTQDNGGVHWNSGIANLAFYLAVAGGSHPRGKTSNVVTPLASNALESIQKGAAIFYQANTACLGPSAKFSDARACTIAAANSLYGAAAATTIGDAWTAVGVGAAPTYSLLGTVSNISVGSKKWSSNYTQVTPAGSKSLKIEISGGTGDADLYVRFGSAPTTSSYACRPYLEGNNEVCEFTPPQSGTYYIKLYGYSSSSGITLKTYSAQ</sequence>
<keyword evidence="5 8" id="KW-0378">Hydrolase</keyword>
<protein>
    <recommendedName>
        <fullName evidence="8">Neutral metalloproteinase</fullName>
        <ecNumber evidence="8">3.4.24.-</ecNumber>
    </recommendedName>
</protein>
<dbReference type="InterPro" id="IPR027268">
    <property type="entry name" value="Peptidase_M4/M1_CTD_sf"/>
</dbReference>
<feature type="signal peptide" evidence="8">
    <location>
        <begin position="1"/>
        <end position="20"/>
    </location>
</feature>
<keyword evidence="8" id="KW-0964">Secreted</keyword>
<feature type="chain" id="PRO_5044969069" description="Neutral metalloproteinase" evidence="8">
    <location>
        <begin position="21"/>
        <end position="598"/>
    </location>
</feature>
<dbReference type="Pfam" id="PF01447">
    <property type="entry name" value="Peptidase_M4"/>
    <property type="match status" value="1"/>
</dbReference>
<evidence type="ECO:0000313" key="14">
    <source>
        <dbReference type="Proteomes" id="UP001221411"/>
    </source>
</evidence>
<dbReference type="Gene3D" id="3.10.450.490">
    <property type="match status" value="1"/>
</dbReference>
<accession>A0ABT5ETK9</accession>
<feature type="domain" description="FTP" evidence="12">
    <location>
        <begin position="66"/>
        <end position="112"/>
    </location>
</feature>
<organism evidence="13 14">
    <name type="scientific">Polyangium mundeleinium</name>
    <dbReference type="NCBI Taxonomy" id="2995306"/>
    <lineage>
        <taxon>Bacteria</taxon>
        <taxon>Pseudomonadati</taxon>
        <taxon>Myxococcota</taxon>
        <taxon>Polyangia</taxon>
        <taxon>Polyangiales</taxon>
        <taxon>Polyangiaceae</taxon>
        <taxon>Polyangium</taxon>
    </lineage>
</organism>
<dbReference type="Pfam" id="PF07504">
    <property type="entry name" value="FTP"/>
    <property type="match status" value="1"/>
</dbReference>
<evidence type="ECO:0000256" key="8">
    <source>
        <dbReference type="RuleBase" id="RU366073"/>
    </source>
</evidence>
<comment type="subcellular location">
    <subcellularLocation>
        <location evidence="8">Secreted</location>
    </subcellularLocation>
</comment>
<feature type="domain" description="Peptidase M4" evidence="9">
    <location>
        <begin position="199"/>
        <end position="315"/>
    </location>
</feature>
<keyword evidence="6 8" id="KW-0862">Zinc</keyword>
<dbReference type="Pfam" id="PF04151">
    <property type="entry name" value="PPC"/>
    <property type="match status" value="1"/>
</dbReference>
<evidence type="ECO:0000256" key="3">
    <source>
        <dbReference type="ARBA" id="ARBA00022723"/>
    </source>
</evidence>
<comment type="caution">
    <text evidence="13">The sequence shown here is derived from an EMBL/GenBank/DDBJ whole genome shotgun (WGS) entry which is preliminary data.</text>
</comment>
<dbReference type="EC" id="3.4.24.-" evidence="8"/>
<evidence type="ECO:0000259" key="12">
    <source>
        <dbReference type="Pfam" id="PF07504"/>
    </source>
</evidence>
<dbReference type="InterPro" id="IPR007280">
    <property type="entry name" value="Peptidase_C_arc/bac"/>
</dbReference>
<dbReference type="SUPFAM" id="SSF55486">
    <property type="entry name" value="Metalloproteases ('zincins'), catalytic domain"/>
    <property type="match status" value="1"/>
</dbReference>
<feature type="domain" description="Peptidase M4 C-terminal" evidence="10">
    <location>
        <begin position="318"/>
        <end position="491"/>
    </location>
</feature>
<comment type="similarity">
    <text evidence="1 8">Belongs to the peptidase M4 family.</text>
</comment>
<evidence type="ECO:0000256" key="5">
    <source>
        <dbReference type="ARBA" id="ARBA00022801"/>
    </source>
</evidence>
<dbReference type="PROSITE" id="PS51257">
    <property type="entry name" value="PROKAR_LIPOPROTEIN"/>
    <property type="match status" value="1"/>
</dbReference>
<gene>
    <name evidence="13" type="ORF">POL67_27455</name>
</gene>
<dbReference type="Proteomes" id="UP001221411">
    <property type="component" value="Unassembled WGS sequence"/>
</dbReference>
<proteinExistence type="inferred from homology"/>
<keyword evidence="2 8" id="KW-0645">Protease</keyword>
<feature type="domain" description="Peptidase C-terminal archaeal/bacterial" evidence="11">
    <location>
        <begin position="521"/>
        <end position="583"/>
    </location>
</feature>
<dbReference type="Pfam" id="PF02868">
    <property type="entry name" value="Peptidase_M4_C"/>
    <property type="match status" value="1"/>
</dbReference>
<comment type="cofactor">
    <cofactor evidence="8">
        <name>Zn(2+)</name>
        <dbReference type="ChEBI" id="CHEBI:29105"/>
    </cofactor>
</comment>
<reference evidence="13 14" key="1">
    <citation type="submission" date="2022-11" db="EMBL/GenBank/DDBJ databases">
        <title>Minimal conservation of predation-associated metabolite biosynthetic gene clusters underscores biosynthetic potential of Myxococcota including descriptions for ten novel species: Archangium lansinium sp. nov., Myxococcus landrumus sp. nov., Nannocystis bai.</title>
        <authorList>
            <person name="Ahearne A."/>
            <person name="Stevens C."/>
            <person name="Dowd S."/>
        </authorList>
    </citation>
    <scope>NUCLEOTIDE SEQUENCE [LARGE SCALE GENOMIC DNA]</scope>
    <source>
        <strain evidence="13 14">RJM3</strain>
    </source>
</reference>
<evidence type="ECO:0000256" key="6">
    <source>
        <dbReference type="ARBA" id="ARBA00022833"/>
    </source>
</evidence>
<evidence type="ECO:0000259" key="10">
    <source>
        <dbReference type="Pfam" id="PF02868"/>
    </source>
</evidence>
<keyword evidence="4 8" id="KW-0732">Signal</keyword>
<evidence type="ECO:0000256" key="1">
    <source>
        <dbReference type="ARBA" id="ARBA00009388"/>
    </source>
</evidence>
<evidence type="ECO:0000259" key="11">
    <source>
        <dbReference type="Pfam" id="PF04151"/>
    </source>
</evidence>
<evidence type="ECO:0000259" key="9">
    <source>
        <dbReference type="Pfam" id="PF01447"/>
    </source>
</evidence>
<dbReference type="InterPro" id="IPR001570">
    <property type="entry name" value="Peptidase_M4_C_domain"/>
</dbReference>
<evidence type="ECO:0000256" key="7">
    <source>
        <dbReference type="ARBA" id="ARBA00023049"/>
    </source>
</evidence>
<dbReference type="PRINTS" id="PR00730">
    <property type="entry name" value="THERMOLYSIN"/>
</dbReference>
<dbReference type="InterPro" id="IPR050728">
    <property type="entry name" value="Zinc_Metalloprotease_M4"/>
</dbReference>
<keyword evidence="3" id="KW-0479">Metal-binding</keyword>
<dbReference type="EMBL" id="JAQNDO010000001">
    <property type="protein sequence ID" value="MDC0745101.1"/>
    <property type="molecule type" value="Genomic_DNA"/>
</dbReference>
<dbReference type="RefSeq" id="WP_271922276.1">
    <property type="nucleotide sequence ID" value="NZ_JAQNDO010000001.1"/>
</dbReference>
<name>A0ABT5ETK9_9BACT</name>